<gene>
    <name evidence="2" type="ORF">HMPREF9430_00511</name>
</gene>
<dbReference type="RefSeq" id="WP_006525351.1">
    <property type="nucleotide sequence ID" value="NZ_GL637648.1"/>
</dbReference>
<protein>
    <recommendedName>
        <fullName evidence="4">DUF5673 domain-containing protein</fullName>
    </recommendedName>
</protein>
<evidence type="ECO:0008006" key="4">
    <source>
        <dbReference type="Google" id="ProtNLM"/>
    </source>
</evidence>
<evidence type="ECO:0000313" key="2">
    <source>
        <dbReference type="EMBL" id="EFW24954.1"/>
    </source>
</evidence>
<name>E7MLU8_9FIRM</name>
<comment type="caution">
    <text evidence="2">The sequence shown here is derived from an EMBL/GenBank/DDBJ whole genome shotgun (WGS) entry which is preliminary data.</text>
</comment>
<keyword evidence="1" id="KW-0472">Membrane</keyword>
<dbReference type="HOGENOM" id="CLU_1685429_0_0_9"/>
<feature type="transmembrane region" description="Helical" evidence="1">
    <location>
        <begin position="36"/>
        <end position="53"/>
    </location>
</feature>
<feature type="transmembrane region" description="Helical" evidence="1">
    <location>
        <begin position="59"/>
        <end position="77"/>
    </location>
</feature>
<sequence length="156" mass="18262">MEFLIIAVLLFGYTVYYYLQMKNIEIKSRNSMVRRILLIVIGLVFFYLAIVMMEDRPTLVVIGILLILIAFQSEGISKDKVIKFGILDGEFVEYKNVLIHKDDKGCSLEFVSPSRRVDTTLYFDQSPEVLEEFLKRNARKKIQYRYALDTDNSKKK</sequence>
<keyword evidence="1" id="KW-1133">Transmembrane helix</keyword>
<reference evidence="2 3" key="1">
    <citation type="submission" date="2010-08" db="EMBL/GenBank/DDBJ databases">
        <authorList>
            <person name="Weinstock G."/>
            <person name="Sodergren E."/>
            <person name="Clifton S."/>
            <person name="Fulton L."/>
            <person name="Fulton B."/>
            <person name="Courtney L."/>
            <person name="Fronick C."/>
            <person name="Harrison M."/>
            <person name="Strong C."/>
            <person name="Farmer C."/>
            <person name="Delahaunty K."/>
            <person name="Markovic C."/>
            <person name="Hall O."/>
            <person name="Minx P."/>
            <person name="Tomlinson C."/>
            <person name="Mitreva M."/>
            <person name="Hou S."/>
            <person name="Chen J."/>
            <person name="Wollam A."/>
            <person name="Pepin K.H."/>
            <person name="Johnson M."/>
            <person name="Bhonagiri V."/>
            <person name="Zhang X."/>
            <person name="Suruliraj S."/>
            <person name="Warren W."/>
            <person name="Chinwalla A."/>
            <person name="Mardis E.R."/>
            <person name="Wilson R.K."/>
        </authorList>
    </citation>
    <scope>NUCLEOTIDE SEQUENCE [LARGE SCALE GENOMIC DNA]</scope>
    <source>
        <strain evidence="2 3">F0204</strain>
    </source>
</reference>
<dbReference type="OrthoDB" id="2186796at2"/>
<evidence type="ECO:0000256" key="1">
    <source>
        <dbReference type="SAM" id="Phobius"/>
    </source>
</evidence>
<dbReference type="STRING" id="706433.HMPREF9430_00511"/>
<keyword evidence="1" id="KW-0812">Transmembrane</keyword>
<feature type="transmembrane region" description="Helical" evidence="1">
    <location>
        <begin position="6"/>
        <end position="24"/>
    </location>
</feature>
<accession>E7MLU8</accession>
<dbReference type="EMBL" id="AECQ01000007">
    <property type="protein sequence ID" value="EFW24954.1"/>
    <property type="molecule type" value="Genomic_DNA"/>
</dbReference>
<evidence type="ECO:0000313" key="3">
    <source>
        <dbReference type="Proteomes" id="UP000004097"/>
    </source>
</evidence>
<proteinExistence type="predicted"/>
<organism evidence="2 3">
    <name type="scientific">Solobacterium moorei F0204</name>
    <dbReference type="NCBI Taxonomy" id="706433"/>
    <lineage>
        <taxon>Bacteria</taxon>
        <taxon>Bacillati</taxon>
        <taxon>Bacillota</taxon>
        <taxon>Erysipelotrichia</taxon>
        <taxon>Erysipelotrichales</taxon>
        <taxon>Erysipelotrichaceae</taxon>
        <taxon>Solobacterium</taxon>
    </lineage>
</organism>
<dbReference type="AlphaFoldDB" id="E7MLU8"/>
<dbReference type="Proteomes" id="UP000004097">
    <property type="component" value="Unassembled WGS sequence"/>
</dbReference>
<keyword evidence="3" id="KW-1185">Reference proteome</keyword>